<dbReference type="OrthoDB" id="1014491at2"/>
<keyword evidence="3" id="KW-1185">Reference proteome</keyword>
<dbReference type="EMBL" id="CP034562">
    <property type="protein sequence ID" value="AZQ61202.1"/>
    <property type="molecule type" value="Genomic_DNA"/>
</dbReference>
<accession>A0A3S9NZ01</accession>
<protein>
    <recommendedName>
        <fullName evidence="4">Transporter</fullName>
    </recommendedName>
</protein>
<dbReference type="Pfam" id="PF13557">
    <property type="entry name" value="Phenol_MetA_deg"/>
    <property type="match status" value="1"/>
</dbReference>
<feature type="signal peptide" evidence="1">
    <location>
        <begin position="1"/>
        <end position="20"/>
    </location>
</feature>
<dbReference type="InterPro" id="IPR025737">
    <property type="entry name" value="FApF"/>
</dbReference>
<dbReference type="AlphaFoldDB" id="A0A3S9NZ01"/>
<organism evidence="2 3">
    <name type="scientific">Flammeovirga pectinis</name>
    <dbReference type="NCBI Taxonomy" id="2494373"/>
    <lineage>
        <taxon>Bacteria</taxon>
        <taxon>Pseudomonadati</taxon>
        <taxon>Bacteroidota</taxon>
        <taxon>Cytophagia</taxon>
        <taxon>Cytophagales</taxon>
        <taxon>Flammeovirgaceae</taxon>
        <taxon>Flammeovirga</taxon>
    </lineage>
</organism>
<dbReference type="Proteomes" id="UP000267268">
    <property type="component" value="Chromosome 1"/>
</dbReference>
<name>A0A3S9NZ01_9BACT</name>
<evidence type="ECO:0000313" key="3">
    <source>
        <dbReference type="Proteomes" id="UP000267268"/>
    </source>
</evidence>
<evidence type="ECO:0008006" key="4">
    <source>
        <dbReference type="Google" id="ProtNLM"/>
    </source>
</evidence>
<evidence type="ECO:0000313" key="2">
    <source>
        <dbReference type="EMBL" id="AZQ61202.1"/>
    </source>
</evidence>
<feature type="chain" id="PRO_5019504772" description="Transporter" evidence="1">
    <location>
        <begin position="21"/>
        <end position="265"/>
    </location>
</feature>
<keyword evidence="1" id="KW-0732">Signal</keyword>
<proteinExistence type="predicted"/>
<reference evidence="2 3" key="1">
    <citation type="submission" date="2018-12" db="EMBL/GenBank/DDBJ databases">
        <title>Flammeovirga pectinis sp. nov., isolated from the gut of the Korean scallop, Patinopecten yessoensis.</title>
        <authorList>
            <person name="Bae J.-W."/>
            <person name="Jeong Y.-S."/>
            <person name="Kang W."/>
        </authorList>
    </citation>
    <scope>NUCLEOTIDE SEQUENCE [LARGE SCALE GENOMIC DNA]</scope>
    <source>
        <strain evidence="2 3">L12M1</strain>
    </source>
</reference>
<dbReference type="RefSeq" id="WP_126611425.1">
    <property type="nucleotide sequence ID" value="NZ_CP034562.1"/>
</dbReference>
<evidence type="ECO:0000256" key="1">
    <source>
        <dbReference type="SAM" id="SignalP"/>
    </source>
</evidence>
<sequence>MRLSIYILITFIFFSTNVKAQFSETISSDRPGQSFTATTLGKSVVQIQTGYNFSNEDSDSTPKKSQLSTTFFRLGITETFDFEALVNYRTIRGDVGTKDSLFAQGLSNLQLGFKYQLLENNGWVPTLAFQGRLITKLVGKDYERKNVGMVYNMASYHQLKPWLGLTMNYGLVLPGESSGTDDLGIEGYYLPATLNFAFVVSDKIGAFVEMYGNLNYFYPSFDAGLSYLITNNLMLDVYGGFNKTQVIDTWFVEGGLSYRLNWRKE</sequence>
<dbReference type="KEGG" id="fll:EI427_02890"/>
<gene>
    <name evidence="2" type="ORF">EI427_02890</name>
</gene>